<gene>
    <name evidence="2" type="ORF">F0562_028921</name>
</gene>
<protein>
    <submittedName>
        <fullName evidence="2">Uncharacterized protein</fullName>
    </submittedName>
</protein>
<dbReference type="AlphaFoldDB" id="A0A5J5AZH8"/>
<dbReference type="OrthoDB" id="1746206at2759"/>
<evidence type="ECO:0000313" key="3">
    <source>
        <dbReference type="Proteomes" id="UP000325577"/>
    </source>
</evidence>
<proteinExistence type="predicted"/>
<dbReference type="Proteomes" id="UP000325577">
    <property type="component" value="Linkage Group LG16"/>
</dbReference>
<organism evidence="2 3">
    <name type="scientific">Nyssa sinensis</name>
    <dbReference type="NCBI Taxonomy" id="561372"/>
    <lineage>
        <taxon>Eukaryota</taxon>
        <taxon>Viridiplantae</taxon>
        <taxon>Streptophyta</taxon>
        <taxon>Embryophyta</taxon>
        <taxon>Tracheophyta</taxon>
        <taxon>Spermatophyta</taxon>
        <taxon>Magnoliopsida</taxon>
        <taxon>eudicotyledons</taxon>
        <taxon>Gunneridae</taxon>
        <taxon>Pentapetalae</taxon>
        <taxon>asterids</taxon>
        <taxon>Cornales</taxon>
        <taxon>Nyssaceae</taxon>
        <taxon>Nyssa</taxon>
    </lineage>
</organism>
<feature type="region of interest" description="Disordered" evidence="1">
    <location>
        <begin position="1"/>
        <end position="21"/>
    </location>
</feature>
<dbReference type="EMBL" id="CM018039">
    <property type="protein sequence ID" value="KAA8536443.1"/>
    <property type="molecule type" value="Genomic_DNA"/>
</dbReference>
<reference evidence="2 3" key="1">
    <citation type="submission" date="2019-09" db="EMBL/GenBank/DDBJ databases">
        <title>A chromosome-level genome assembly of the Chinese tupelo Nyssa sinensis.</title>
        <authorList>
            <person name="Yang X."/>
            <person name="Kang M."/>
            <person name="Yang Y."/>
            <person name="Xiong H."/>
            <person name="Wang M."/>
            <person name="Zhang Z."/>
            <person name="Wang Z."/>
            <person name="Wu H."/>
            <person name="Ma T."/>
            <person name="Liu J."/>
            <person name="Xi Z."/>
        </authorList>
    </citation>
    <scope>NUCLEOTIDE SEQUENCE [LARGE SCALE GENOMIC DNA]</scope>
    <source>
        <strain evidence="2">J267</strain>
        <tissue evidence="2">Leaf</tissue>
    </source>
</reference>
<evidence type="ECO:0000256" key="1">
    <source>
        <dbReference type="SAM" id="MobiDB-lite"/>
    </source>
</evidence>
<evidence type="ECO:0000313" key="2">
    <source>
        <dbReference type="EMBL" id="KAA8536443.1"/>
    </source>
</evidence>
<sequence>MTADALKSSSISLKQKLSGTLEDEESLSFEMRLQKGTKQFFEVDSQREGMSWVASASHGGRPVGDGLEAEVRQAVERVGASGVEQPFVVILSVDKSYMETSVMKEFC</sequence>
<accession>A0A5J5AZH8</accession>
<feature type="compositionally biased region" description="Low complexity" evidence="1">
    <location>
        <begin position="1"/>
        <end position="18"/>
    </location>
</feature>
<name>A0A5J5AZH8_9ASTE</name>
<keyword evidence="3" id="KW-1185">Reference proteome</keyword>